<dbReference type="GeneID" id="70181993"/>
<dbReference type="EMBL" id="JAGTJQ010000010">
    <property type="protein sequence ID" value="KAH7021318.1"/>
    <property type="molecule type" value="Genomic_DNA"/>
</dbReference>
<dbReference type="RefSeq" id="XP_046007519.1">
    <property type="nucleotide sequence ID" value="XM_046152447.1"/>
</dbReference>
<name>A0A9P8XW78_9PEZI</name>
<feature type="region of interest" description="Disordered" evidence="1">
    <location>
        <begin position="95"/>
        <end position="114"/>
    </location>
</feature>
<evidence type="ECO:0000256" key="1">
    <source>
        <dbReference type="SAM" id="MobiDB-lite"/>
    </source>
</evidence>
<evidence type="ECO:0000313" key="3">
    <source>
        <dbReference type="Proteomes" id="UP000756346"/>
    </source>
</evidence>
<accession>A0A9P8XW78</accession>
<organism evidence="2 3">
    <name type="scientific">Microdochium trichocladiopsis</name>
    <dbReference type="NCBI Taxonomy" id="1682393"/>
    <lineage>
        <taxon>Eukaryota</taxon>
        <taxon>Fungi</taxon>
        <taxon>Dikarya</taxon>
        <taxon>Ascomycota</taxon>
        <taxon>Pezizomycotina</taxon>
        <taxon>Sordariomycetes</taxon>
        <taxon>Xylariomycetidae</taxon>
        <taxon>Xylariales</taxon>
        <taxon>Microdochiaceae</taxon>
        <taxon>Microdochium</taxon>
    </lineage>
</organism>
<feature type="region of interest" description="Disordered" evidence="1">
    <location>
        <begin position="1"/>
        <end position="24"/>
    </location>
</feature>
<dbReference type="Proteomes" id="UP000756346">
    <property type="component" value="Unassembled WGS sequence"/>
</dbReference>
<proteinExistence type="predicted"/>
<evidence type="ECO:0000313" key="2">
    <source>
        <dbReference type="EMBL" id="KAH7021318.1"/>
    </source>
</evidence>
<gene>
    <name evidence="2" type="ORF">B0I36DRAFT_31201</name>
</gene>
<comment type="caution">
    <text evidence="2">The sequence shown here is derived from an EMBL/GenBank/DDBJ whole genome shotgun (WGS) entry which is preliminary data.</text>
</comment>
<sequence length="180" mass="19303">MRSPGNTRRQQRHVGSTDPMTSSPKCCGAEQCTGRPSLGCSSVSCARGRAHSSPNRRAGGARGRACLSVLLVRCCRTHVRLILAKHQIPISRVDRSTAPTQKGSAMVRPGTCSESQHPSLMVRAAPIPMPCHRALLTQSTIPSCFGGLLLLAVVCPGRWSTTRYRATLLTFLFLILGNPG</sequence>
<protein>
    <submittedName>
        <fullName evidence="2">Uncharacterized protein</fullName>
    </submittedName>
</protein>
<keyword evidence="3" id="KW-1185">Reference proteome</keyword>
<reference evidence="2" key="1">
    <citation type="journal article" date="2021" name="Nat. Commun.">
        <title>Genetic determinants of endophytism in the Arabidopsis root mycobiome.</title>
        <authorList>
            <person name="Mesny F."/>
            <person name="Miyauchi S."/>
            <person name="Thiergart T."/>
            <person name="Pickel B."/>
            <person name="Atanasova L."/>
            <person name="Karlsson M."/>
            <person name="Huettel B."/>
            <person name="Barry K.W."/>
            <person name="Haridas S."/>
            <person name="Chen C."/>
            <person name="Bauer D."/>
            <person name="Andreopoulos W."/>
            <person name="Pangilinan J."/>
            <person name="LaButti K."/>
            <person name="Riley R."/>
            <person name="Lipzen A."/>
            <person name="Clum A."/>
            <person name="Drula E."/>
            <person name="Henrissat B."/>
            <person name="Kohler A."/>
            <person name="Grigoriev I.V."/>
            <person name="Martin F.M."/>
            <person name="Hacquard S."/>
        </authorList>
    </citation>
    <scope>NUCLEOTIDE SEQUENCE</scope>
    <source>
        <strain evidence="2">MPI-CAGE-CH-0230</strain>
    </source>
</reference>
<dbReference type="AlphaFoldDB" id="A0A9P8XW78"/>